<dbReference type="AlphaFoldDB" id="A0A9W9Z8E2"/>
<gene>
    <name evidence="2" type="ORF">OS493_002161</name>
</gene>
<feature type="compositionally biased region" description="Pro residues" evidence="1">
    <location>
        <begin position="1"/>
        <end position="14"/>
    </location>
</feature>
<reference evidence="2" key="1">
    <citation type="submission" date="2023-01" db="EMBL/GenBank/DDBJ databases">
        <title>Genome assembly of the deep-sea coral Lophelia pertusa.</title>
        <authorList>
            <person name="Herrera S."/>
            <person name="Cordes E."/>
        </authorList>
    </citation>
    <scope>NUCLEOTIDE SEQUENCE</scope>
    <source>
        <strain evidence="2">USNM1676648</strain>
        <tissue evidence="2">Polyp</tissue>
    </source>
</reference>
<comment type="caution">
    <text evidence="2">The sequence shown here is derived from an EMBL/GenBank/DDBJ whole genome shotgun (WGS) entry which is preliminary data.</text>
</comment>
<name>A0A9W9Z8E2_9CNID</name>
<dbReference type="EMBL" id="MU826826">
    <property type="protein sequence ID" value="KAJ7375399.1"/>
    <property type="molecule type" value="Genomic_DNA"/>
</dbReference>
<evidence type="ECO:0000313" key="3">
    <source>
        <dbReference type="Proteomes" id="UP001163046"/>
    </source>
</evidence>
<sequence>MEPPAALPGKPALPVPGTTASMVSPGLTKKPALPVPGTTGSTELPAVLPGKPAPPISTGSMGHPGAPTVPGPQAPPVPPATAPQPQGSVPQTVASHCIPGTVQTPRGVVLATGVKVVVKTC</sequence>
<evidence type="ECO:0000256" key="1">
    <source>
        <dbReference type="SAM" id="MobiDB-lite"/>
    </source>
</evidence>
<feature type="region of interest" description="Disordered" evidence="1">
    <location>
        <begin position="1"/>
        <end position="93"/>
    </location>
</feature>
<dbReference type="Proteomes" id="UP001163046">
    <property type="component" value="Unassembled WGS sequence"/>
</dbReference>
<organism evidence="2 3">
    <name type="scientific">Desmophyllum pertusum</name>
    <dbReference type="NCBI Taxonomy" id="174260"/>
    <lineage>
        <taxon>Eukaryota</taxon>
        <taxon>Metazoa</taxon>
        <taxon>Cnidaria</taxon>
        <taxon>Anthozoa</taxon>
        <taxon>Hexacorallia</taxon>
        <taxon>Scleractinia</taxon>
        <taxon>Caryophylliina</taxon>
        <taxon>Caryophylliidae</taxon>
        <taxon>Desmophyllum</taxon>
    </lineage>
</organism>
<keyword evidence="3" id="KW-1185">Reference proteome</keyword>
<protein>
    <submittedName>
        <fullName evidence="2">Uncharacterized protein</fullName>
    </submittedName>
</protein>
<feature type="compositionally biased region" description="Pro residues" evidence="1">
    <location>
        <begin position="67"/>
        <end position="82"/>
    </location>
</feature>
<evidence type="ECO:0000313" key="2">
    <source>
        <dbReference type="EMBL" id="KAJ7375399.1"/>
    </source>
</evidence>
<proteinExistence type="predicted"/>
<accession>A0A9W9Z8E2</accession>